<reference evidence="1 2" key="1">
    <citation type="submission" date="2016-12" db="EMBL/GenBank/DDBJ databases">
        <title>Complete Genome Sequence of Lactobacillus fermentum Strain SNUV175, a Probiotic for Treatment of Bacterial Vaginosis.</title>
        <authorList>
            <person name="Lee S."/>
            <person name="You H.J."/>
            <person name="Kwon B."/>
            <person name="Ko G."/>
        </authorList>
    </citation>
    <scope>NUCLEOTIDE SEQUENCE [LARGE SCALE GENOMIC DNA]</scope>
    <source>
        <strain evidence="1 2">SNUV175</strain>
    </source>
</reference>
<proteinExistence type="predicted"/>
<dbReference type="EMBL" id="CP019030">
    <property type="protein sequence ID" value="APU45286.1"/>
    <property type="molecule type" value="Genomic_DNA"/>
</dbReference>
<gene>
    <name evidence="1" type="ORF">BUW47_01990</name>
</gene>
<evidence type="ECO:0000313" key="1">
    <source>
        <dbReference type="EMBL" id="APU45286.1"/>
    </source>
</evidence>
<sequence>MAYLTFNEYSSFSTTVAQDQFSALEQQAEYAINDATHDYYQLNSLADDRNQRRVRDFKRAVAEQIDYFAFVGSTKSYEQESDDFKSVKIGRLELDPNSSVVATTKHGLCRECYQLLGKHGLLWRGVS</sequence>
<accession>A0A1L7GTC7</accession>
<dbReference type="AlphaFoldDB" id="A0A1L7GTC7"/>
<name>A0A1L7GTC7_LIMFE</name>
<evidence type="ECO:0000313" key="2">
    <source>
        <dbReference type="Proteomes" id="UP000185427"/>
    </source>
</evidence>
<dbReference type="Proteomes" id="UP000185427">
    <property type="component" value="Chromosome"/>
</dbReference>
<protein>
    <submittedName>
        <fullName evidence="1">Uncharacterized protein</fullName>
    </submittedName>
</protein>
<dbReference type="RefSeq" id="WP_075667126.1">
    <property type="nucleotide sequence ID" value="NZ_CP019030.1"/>
</dbReference>
<dbReference type="OrthoDB" id="2048198at2"/>
<organism evidence="1 2">
    <name type="scientific">Limosilactobacillus fermentum</name>
    <name type="common">Lactobacillus fermentum</name>
    <dbReference type="NCBI Taxonomy" id="1613"/>
    <lineage>
        <taxon>Bacteria</taxon>
        <taxon>Bacillati</taxon>
        <taxon>Bacillota</taxon>
        <taxon>Bacilli</taxon>
        <taxon>Lactobacillales</taxon>
        <taxon>Lactobacillaceae</taxon>
        <taxon>Limosilactobacillus</taxon>
    </lineage>
</organism>